<organism evidence="2 3">
    <name type="scientific">Piscinibacter koreensis</name>
    <dbReference type="NCBI Taxonomy" id="2742824"/>
    <lineage>
        <taxon>Bacteria</taxon>
        <taxon>Pseudomonadati</taxon>
        <taxon>Pseudomonadota</taxon>
        <taxon>Betaproteobacteria</taxon>
        <taxon>Burkholderiales</taxon>
        <taxon>Sphaerotilaceae</taxon>
        <taxon>Piscinibacter</taxon>
    </lineage>
</organism>
<protein>
    <submittedName>
        <fullName evidence="2">Glycosyltransferase family 2 protein</fullName>
    </submittedName>
</protein>
<name>A0A7Y6NLA0_9BURK</name>
<evidence type="ECO:0000259" key="1">
    <source>
        <dbReference type="Pfam" id="PF00535"/>
    </source>
</evidence>
<dbReference type="RefSeq" id="WP_176066822.1">
    <property type="nucleotide sequence ID" value="NZ_JABWMJ010000002.1"/>
</dbReference>
<accession>A0A7Y6NLA0</accession>
<reference evidence="2 3" key="1">
    <citation type="submission" date="2020-06" db="EMBL/GenBank/DDBJ databases">
        <title>Schlegella sp. ID0723 isolated from air conditioner.</title>
        <authorList>
            <person name="Kim D.Y."/>
            <person name="Kim D.-U."/>
        </authorList>
    </citation>
    <scope>NUCLEOTIDE SEQUENCE [LARGE SCALE GENOMIC DNA]</scope>
    <source>
        <strain evidence="2 3">ID0723</strain>
    </source>
</reference>
<dbReference type="Gene3D" id="3.90.550.10">
    <property type="entry name" value="Spore Coat Polysaccharide Biosynthesis Protein SpsA, Chain A"/>
    <property type="match status" value="1"/>
</dbReference>
<dbReference type="CDD" id="cd04179">
    <property type="entry name" value="DPM_DPG-synthase_like"/>
    <property type="match status" value="1"/>
</dbReference>
<dbReference type="InterPro" id="IPR001173">
    <property type="entry name" value="Glyco_trans_2-like"/>
</dbReference>
<sequence length="251" mass="28701">MSDLSVSLFFPAYKDERTIRTVVEEGLRLLRGYASEFEILVVDDGSPDRSGAIADELAAEHPGIVRAIHHPQNRGYGAALRTGVAAARYEWICMVDGDNEYAVSDLRKMLEVRHFYRLIIAFRYKKLYSTNRIFISFVYNLVLRRLFRTPFRDVSTGIRTFHRSILDDIELTSNSPFIGAELAIKTMLRGYPVGELGIQTFPRTFGRGSATSMKNIRRTIDDMLRVRREMFSDHYHLPSGRSRQPRSLSGG</sequence>
<dbReference type="AlphaFoldDB" id="A0A7Y6NLA0"/>
<dbReference type="GO" id="GO:0016740">
    <property type="term" value="F:transferase activity"/>
    <property type="evidence" value="ECO:0007669"/>
    <property type="project" value="UniProtKB-KW"/>
</dbReference>
<keyword evidence="3" id="KW-1185">Reference proteome</keyword>
<keyword evidence="2" id="KW-0808">Transferase</keyword>
<dbReference type="Proteomes" id="UP000529637">
    <property type="component" value="Unassembled WGS sequence"/>
</dbReference>
<evidence type="ECO:0000313" key="3">
    <source>
        <dbReference type="Proteomes" id="UP000529637"/>
    </source>
</evidence>
<dbReference type="PANTHER" id="PTHR48090">
    <property type="entry name" value="UNDECAPRENYL-PHOSPHATE 4-DEOXY-4-FORMAMIDO-L-ARABINOSE TRANSFERASE-RELATED"/>
    <property type="match status" value="1"/>
</dbReference>
<dbReference type="SUPFAM" id="SSF53448">
    <property type="entry name" value="Nucleotide-diphospho-sugar transferases"/>
    <property type="match status" value="1"/>
</dbReference>
<proteinExistence type="predicted"/>
<dbReference type="InterPro" id="IPR029044">
    <property type="entry name" value="Nucleotide-diphossugar_trans"/>
</dbReference>
<feature type="domain" description="Glycosyltransferase 2-like" evidence="1">
    <location>
        <begin position="7"/>
        <end position="169"/>
    </location>
</feature>
<gene>
    <name evidence="2" type="ORF">HQN59_05290</name>
</gene>
<comment type="caution">
    <text evidence="2">The sequence shown here is derived from an EMBL/GenBank/DDBJ whole genome shotgun (WGS) entry which is preliminary data.</text>
</comment>
<evidence type="ECO:0000313" key="2">
    <source>
        <dbReference type="EMBL" id="NUZ05174.1"/>
    </source>
</evidence>
<dbReference type="InterPro" id="IPR050256">
    <property type="entry name" value="Glycosyltransferase_2"/>
</dbReference>
<dbReference type="EMBL" id="JABWMJ010000002">
    <property type="protein sequence ID" value="NUZ05174.1"/>
    <property type="molecule type" value="Genomic_DNA"/>
</dbReference>
<dbReference type="Pfam" id="PF00535">
    <property type="entry name" value="Glycos_transf_2"/>
    <property type="match status" value="1"/>
</dbReference>